<feature type="transmembrane region" description="Helical" evidence="5">
    <location>
        <begin position="18"/>
        <end position="36"/>
    </location>
</feature>
<dbReference type="InterPro" id="IPR005754">
    <property type="entry name" value="Sortase"/>
</dbReference>
<feature type="active site" description="Proton donor/acceptor" evidence="4">
    <location>
        <position position="145"/>
    </location>
</feature>
<evidence type="ECO:0000256" key="3">
    <source>
        <dbReference type="ARBA" id="ARBA00022807"/>
    </source>
</evidence>
<evidence type="ECO:0000256" key="2">
    <source>
        <dbReference type="ARBA" id="ARBA00022801"/>
    </source>
</evidence>
<evidence type="ECO:0000256" key="1">
    <source>
        <dbReference type="ARBA" id="ARBA00022670"/>
    </source>
</evidence>
<keyword evidence="5" id="KW-0472">Membrane</keyword>
<dbReference type="NCBIfam" id="TIGR01076">
    <property type="entry name" value="sortase_fam"/>
    <property type="match status" value="1"/>
</dbReference>
<keyword evidence="2" id="KW-0378">Hydrolase</keyword>
<reference evidence="6 7" key="1">
    <citation type="journal article" date="2015" name="Genome Announc.">
        <title>Expanding the biotechnology potential of lactobacilli through comparative genomics of 213 strains and associated genera.</title>
        <authorList>
            <person name="Sun Z."/>
            <person name="Harris H.M."/>
            <person name="McCann A."/>
            <person name="Guo C."/>
            <person name="Argimon S."/>
            <person name="Zhang W."/>
            <person name="Yang X."/>
            <person name="Jeffery I.B."/>
            <person name="Cooney J.C."/>
            <person name="Kagawa T.F."/>
            <person name="Liu W."/>
            <person name="Song Y."/>
            <person name="Salvetti E."/>
            <person name="Wrobel A."/>
            <person name="Rasinkangas P."/>
            <person name="Parkhill J."/>
            <person name="Rea M.C."/>
            <person name="O'Sullivan O."/>
            <person name="Ritari J."/>
            <person name="Douillard F.P."/>
            <person name="Paul Ross R."/>
            <person name="Yang R."/>
            <person name="Briner A.E."/>
            <person name="Felis G.E."/>
            <person name="de Vos W.M."/>
            <person name="Barrangou R."/>
            <person name="Klaenhammer T.R."/>
            <person name="Caufield P.W."/>
            <person name="Cui Y."/>
            <person name="Zhang H."/>
            <person name="O'Toole P.W."/>
        </authorList>
    </citation>
    <scope>NUCLEOTIDE SEQUENCE [LARGE SCALE GENOMIC DNA]</scope>
    <source>
        <strain evidence="6 7">DSM 15945</strain>
    </source>
</reference>
<dbReference type="InterPro" id="IPR023365">
    <property type="entry name" value="Sortase_dom-sf"/>
</dbReference>
<dbReference type="InterPro" id="IPR042007">
    <property type="entry name" value="Sortase_A"/>
</dbReference>
<dbReference type="PATRIC" id="fig|1423783.4.peg.632"/>
<keyword evidence="5" id="KW-0812">Transmembrane</keyword>
<name>A0A0R1TZK9_9LACO</name>
<protein>
    <submittedName>
        <fullName evidence="6">Sortase A</fullName>
    </submittedName>
</protein>
<dbReference type="SUPFAM" id="SSF63817">
    <property type="entry name" value="Sortase"/>
    <property type="match status" value="1"/>
</dbReference>
<dbReference type="CDD" id="cd06165">
    <property type="entry name" value="Sortase_A"/>
    <property type="match status" value="1"/>
</dbReference>
<keyword evidence="3" id="KW-0788">Thiol protease</keyword>
<dbReference type="EMBL" id="AZFJ01000040">
    <property type="protein sequence ID" value="KRL86649.1"/>
    <property type="molecule type" value="Genomic_DNA"/>
</dbReference>
<dbReference type="AlphaFoldDB" id="A0A0R1TZK9"/>
<dbReference type="Pfam" id="PF04203">
    <property type="entry name" value="Sortase"/>
    <property type="match status" value="1"/>
</dbReference>
<feature type="active site" description="Acyl-thioester intermediate" evidence="4">
    <location>
        <position position="207"/>
    </location>
</feature>
<dbReference type="Proteomes" id="UP000051922">
    <property type="component" value="Unassembled WGS sequence"/>
</dbReference>
<evidence type="ECO:0000313" key="6">
    <source>
        <dbReference type="EMBL" id="KRL86649.1"/>
    </source>
</evidence>
<dbReference type="GO" id="GO:0008234">
    <property type="term" value="F:cysteine-type peptidase activity"/>
    <property type="evidence" value="ECO:0007669"/>
    <property type="project" value="UniProtKB-KW"/>
</dbReference>
<comment type="caution">
    <text evidence="6">The sequence shown here is derived from an EMBL/GenBank/DDBJ whole genome shotgun (WGS) entry which is preliminary data.</text>
</comment>
<dbReference type="STRING" id="1423783.FC50_GL000612"/>
<evidence type="ECO:0000256" key="4">
    <source>
        <dbReference type="PIRSR" id="PIRSR605754-1"/>
    </source>
</evidence>
<proteinExistence type="predicted"/>
<organism evidence="6 7">
    <name type="scientific">Lacticaseibacillus pantheris DSM 15945 = JCM 12539 = NBRC 106106</name>
    <dbReference type="NCBI Taxonomy" id="1423783"/>
    <lineage>
        <taxon>Bacteria</taxon>
        <taxon>Bacillati</taxon>
        <taxon>Bacillota</taxon>
        <taxon>Bacilli</taxon>
        <taxon>Lactobacillales</taxon>
        <taxon>Lactobacillaceae</taxon>
        <taxon>Lacticaseibacillus</taxon>
    </lineage>
</organism>
<evidence type="ECO:0000256" key="5">
    <source>
        <dbReference type="SAM" id="Phobius"/>
    </source>
</evidence>
<gene>
    <name evidence="6" type="ORF">FC50_GL000612</name>
</gene>
<keyword evidence="5" id="KW-1133">Transmembrane helix</keyword>
<evidence type="ECO:0000313" key="7">
    <source>
        <dbReference type="Proteomes" id="UP000051922"/>
    </source>
</evidence>
<keyword evidence="1" id="KW-0645">Protease</keyword>
<accession>A0A0R1TZK9</accession>
<keyword evidence="7" id="KW-1185">Reference proteome</keyword>
<sequence>MEGTKMAKQQRPGRKHVWLWRIVITLLLVVGLALTFNQQIKVFTINLLSQNQYGSAQKLSSTDIQRNKRKHANYDFKQVNALDISTVTKAATDKNLNPIGLLSIPSVKIDLPILAGLSNENLAVGAATMKSDQQMGKGNYALAGHHMANKSILFSPLTKIKLGDKIYITDKQYVYTYKVTLSKTVYKTQVQYIDDVKGKKLITLVTCASSLAGEEDRHIVQGQLVSKQKATNARLAVFSK</sequence>
<dbReference type="GO" id="GO:0006508">
    <property type="term" value="P:proteolysis"/>
    <property type="evidence" value="ECO:0007669"/>
    <property type="project" value="UniProtKB-KW"/>
</dbReference>
<dbReference type="Gene3D" id="2.40.260.10">
    <property type="entry name" value="Sortase"/>
    <property type="match status" value="1"/>
</dbReference>